<comment type="caution">
    <text evidence="12">Lacks conserved residue(s) required for the propagation of feature annotation.</text>
</comment>
<organism evidence="15 16">
    <name type="scientific">Fervidobacterium gondwanense DSM 13020</name>
    <dbReference type="NCBI Taxonomy" id="1121883"/>
    <lineage>
        <taxon>Bacteria</taxon>
        <taxon>Thermotogati</taxon>
        <taxon>Thermotogota</taxon>
        <taxon>Thermotogae</taxon>
        <taxon>Thermotogales</taxon>
        <taxon>Fervidobacteriaceae</taxon>
        <taxon>Fervidobacterium</taxon>
    </lineage>
</organism>
<feature type="binding site" evidence="12">
    <location>
        <begin position="10"/>
        <end position="15"/>
    </location>
    <ligand>
        <name>NAD(+)</name>
        <dbReference type="ChEBI" id="CHEBI:57540"/>
    </ligand>
</feature>
<evidence type="ECO:0000256" key="8">
    <source>
        <dbReference type="ARBA" id="ARBA00037922"/>
    </source>
</evidence>
<dbReference type="GO" id="GO:0008839">
    <property type="term" value="F:4-hydroxy-tetrahydrodipicolinate reductase"/>
    <property type="evidence" value="ECO:0007669"/>
    <property type="project" value="UniProtKB-EC"/>
</dbReference>
<feature type="binding site" evidence="12">
    <location>
        <begin position="140"/>
        <end position="141"/>
    </location>
    <ligand>
        <name>(S)-2,3,4,5-tetrahydrodipicolinate</name>
        <dbReference type="ChEBI" id="CHEBI:16845"/>
    </ligand>
</feature>
<dbReference type="SUPFAM" id="SSF55347">
    <property type="entry name" value="Glyceraldehyde-3-phosphate dehydrogenase-like, C-terminal domain"/>
    <property type="match status" value="1"/>
</dbReference>
<reference evidence="16" key="1">
    <citation type="submission" date="2016-12" db="EMBL/GenBank/DDBJ databases">
        <authorList>
            <person name="Varghese N."/>
            <person name="Submissions S."/>
        </authorList>
    </citation>
    <scope>NUCLEOTIDE SEQUENCE [LARGE SCALE GENOMIC DNA]</scope>
    <source>
        <strain evidence="16">DSM 13020</strain>
    </source>
</reference>
<dbReference type="GO" id="GO:0051287">
    <property type="term" value="F:NAD binding"/>
    <property type="evidence" value="ECO:0007669"/>
    <property type="project" value="UniProtKB-UniRule"/>
</dbReference>
<comment type="pathway">
    <text evidence="8 12">Amino-acid biosynthesis; L-lysine biosynthesis via DAP pathway; (S)-tetrahydrodipicolinate from L-aspartate: step 4/4.</text>
</comment>
<evidence type="ECO:0000313" key="16">
    <source>
        <dbReference type="Proteomes" id="UP000184207"/>
    </source>
</evidence>
<evidence type="ECO:0000256" key="5">
    <source>
        <dbReference type="ARBA" id="ARBA00023002"/>
    </source>
</evidence>
<accession>A0A1M7SDJ5</accession>
<dbReference type="CDD" id="cd02274">
    <property type="entry name" value="DHDPR_N"/>
    <property type="match status" value="1"/>
</dbReference>
<dbReference type="GO" id="GO:0050661">
    <property type="term" value="F:NADP binding"/>
    <property type="evidence" value="ECO:0007669"/>
    <property type="project" value="UniProtKB-UniRule"/>
</dbReference>
<feature type="binding site" evidence="12">
    <location>
        <begin position="98"/>
        <end position="101"/>
    </location>
    <ligand>
        <name>NAD(+)</name>
        <dbReference type="ChEBI" id="CHEBI:57540"/>
    </ligand>
</feature>
<keyword evidence="4 12" id="KW-0220">Diaminopimelate biosynthesis</keyword>
<dbReference type="GO" id="GO:0019877">
    <property type="term" value="P:diaminopimelate biosynthetic process"/>
    <property type="evidence" value="ECO:0007669"/>
    <property type="project" value="UniProtKB-UniRule"/>
</dbReference>
<comment type="caution">
    <text evidence="12">Was originally thought to be a dihydrodipicolinate reductase (DHDPR), catalyzing the conversion of dihydrodipicolinate to tetrahydrodipicolinate. However, it was shown in E.coli that the substrate of the enzymatic reaction is not dihydrodipicolinate (DHDP) but in fact (2S,4S)-4-hydroxy-2,3,4,5-tetrahydrodipicolinic acid (HTPA), the product released by the DapA-catalyzed reaction.</text>
</comment>
<keyword evidence="3 12" id="KW-0521">NADP</keyword>
<evidence type="ECO:0000256" key="4">
    <source>
        <dbReference type="ARBA" id="ARBA00022915"/>
    </source>
</evidence>
<dbReference type="Pfam" id="PF05173">
    <property type="entry name" value="DapB_C"/>
    <property type="match status" value="1"/>
</dbReference>
<feature type="active site" description="Proton donor" evidence="12">
    <location>
        <position position="134"/>
    </location>
</feature>
<evidence type="ECO:0000256" key="6">
    <source>
        <dbReference type="ARBA" id="ARBA00023027"/>
    </source>
</evidence>
<proteinExistence type="inferred from homology"/>
<feature type="domain" description="Dihydrodipicolinate reductase N-terminal" evidence="13">
    <location>
        <begin position="36"/>
        <end position="101"/>
    </location>
</feature>
<keyword evidence="16" id="KW-1185">Reference proteome</keyword>
<dbReference type="EMBL" id="FRDJ01000003">
    <property type="protein sequence ID" value="SHN56539.1"/>
    <property type="molecule type" value="Genomic_DNA"/>
</dbReference>
<evidence type="ECO:0000256" key="10">
    <source>
        <dbReference type="ARBA" id="ARBA00049080"/>
    </source>
</evidence>
<feature type="active site" description="Proton donor/acceptor" evidence="12">
    <location>
        <position position="130"/>
    </location>
</feature>
<feature type="binding site" evidence="12">
    <location>
        <position position="131"/>
    </location>
    <ligand>
        <name>(S)-2,3,4,5-tetrahydrodipicolinate</name>
        <dbReference type="ChEBI" id="CHEBI:16845"/>
    </ligand>
</feature>
<evidence type="ECO:0000256" key="11">
    <source>
        <dbReference type="ARBA" id="ARBA00049396"/>
    </source>
</evidence>
<feature type="binding site" evidence="12">
    <location>
        <begin position="74"/>
        <end position="76"/>
    </location>
    <ligand>
        <name>NAD(+)</name>
        <dbReference type="ChEBI" id="CHEBI:57540"/>
    </ligand>
</feature>
<evidence type="ECO:0000256" key="12">
    <source>
        <dbReference type="HAMAP-Rule" id="MF_00102"/>
    </source>
</evidence>
<sequence>MIGLKYGIVGFRGKMGREIFEYFSTFGDECVLKKDVDSFEQTDTPQVIIDFSSPSALEETVKLCREHKIALVLGTTALEERHFEMLRELANEVPVVQSYNFSTGINILRKILREYTRYFSDWDAAMVEIHHTQKKDAPSGTAKMLRNDMNRDIPISSLRIGGVFGEHTVIFSNAGEVVEIKHSALSRRAFSIGVRHAALFTLKKQKGFYSYEDVLNENLR</sequence>
<dbReference type="HAMAP" id="MF_00102">
    <property type="entry name" value="DapB"/>
    <property type="match status" value="1"/>
</dbReference>
<evidence type="ECO:0000256" key="9">
    <source>
        <dbReference type="ARBA" id="ARBA00038983"/>
    </source>
</evidence>
<comment type="catalytic activity">
    <reaction evidence="10 12">
        <text>(S)-2,3,4,5-tetrahydrodipicolinate + NADP(+) + H2O = (2S,4S)-4-hydroxy-2,3,4,5-tetrahydrodipicolinate + NADPH + H(+)</text>
        <dbReference type="Rhea" id="RHEA:35331"/>
        <dbReference type="ChEBI" id="CHEBI:15377"/>
        <dbReference type="ChEBI" id="CHEBI:15378"/>
        <dbReference type="ChEBI" id="CHEBI:16845"/>
        <dbReference type="ChEBI" id="CHEBI:57783"/>
        <dbReference type="ChEBI" id="CHEBI:58349"/>
        <dbReference type="ChEBI" id="CHEBI:67139"/>
        <dbReference type="EC" id="1.17.1.8"/>
    </reaction>
</comment>
<dbReference type="InterPro" id="IPR023940">
    <property type="entry name" value="DHDPR_bac"/>
</dbReference>
<comment type="subunit">
    <text evidence="12">Homotetramer.</text>
</comment>
<dbReference type="Pfam" id="PF01113">
    <property type="entry name" value="DapB_N"/>
    <property type="match status" value="1"/>
</dbReference>
<dbReference type="GO" id="GO:0005829">
    <property type="term" value="C:cytosol"/>
    <property type="evidence" value="ECO:0007669"/>
    <property type="project" value="TreeGrafter"/>
</dbReference>
<dbReference type="GO" id="GO:0009089">
    <property type="term" value="P:lysine biosynthetic process via diaminopimelate"/>
    <property type="evidence" value="ECO:0007669"/>
    <property type="project" value="UniProtKB-UniRule"/>
</dbReference>
<dbReference type="Gene3D" id="3.40.50.720">
    <property type="entry name" value="NAD(P)-binding Rossmann-like Domain"/>
    <property type="match status" value="2"/>
</dbReference>
<dbReference type="UniPathway" id="UPA00034">
    <property type="reaction ID" value="UER00018"/>
</dbReference>
<dbReference type="SUPFAM" id="SSF51735">
    <property type="entry name" value="NAD(P)-binding Rossmann-fold domains"/>
    <property type="match status" value="1"/>
</dbReference>
<comment type="function">
    <text evidence="12">Catalyzes the conversion of 4-hydroxy-tetrahydrodipicolinate (HTPA) to tetrahydrodipicolinate.</text>
</comment>
<dbReference type="InterPro" id="IPR022663">
    <property type="entry name" value="DapB_C"/>
</dbReference>
<dbReference type="GO" id="GO:0016726">
    <property type="term" value="F:oxidoreductase activity, acting on CH or CH2 groups, NAD or NADP as acceptor"/>
    <property type="evidence" value="ECO:0007669"/>
    <property type="project" value="UniProtKB-UniRule"/>
</dbReference>
<dbReference type="InterPro" id="IPR000846">
    <property type="entry name" value="DapB_N"/>
</dbReference>
<gene>
    <name evidence="12" type="primary">dapB</name>
    <name evidence="15" type="ORF">SAMN02745226_00784</name>
</gene>
<name>A0A1M7SDJ5_FERGO</name>
<dbReference type="InterPro" id="IPR036291">
    <property type="entry name" value="NAD(P)-bd_dom_sf"/>
</dbReference>
<comment type="catalytic activity">
    <reaction evidence="11 12">
        <text>(S)-2,3,4,5-tetrahydrodipicolinate + NAD(+) + H2O = (2S,4S)-4-hydroxy-2,3,4,5-tetrahydrodipicolinate + NADH + H(+)</text>
        <dbReference type="Rhea" id="RHEA:35323"/>
        <dbReference type="ChEBI" id="CHEBI:15377"/>
        <dbReference type="ChEBI" id="CHEBI:15378"/>
        <dbReference type="ChEBI" id="CHEBI:16845"/>
        <dbReference type="ChEBI" id="CHEBI:57540"/>
        <dbReference type="ChEBI" id="CHEBI:57945"/>
        <dbReference type="ChEBI" id="CHEBI:67139"/>
        <dbReference type="EC" id="1.17.1.8"/>
    </reaction>
</comment>
<dbReference type="AlphaFoldDB" id="A0A1M7SDJ5"/>
<keyword evidence="6 12" id="KW-0520">NAD</keyword>
<evidence type="ECO:0000256" key="7">
    <source>
        <dbReference type="ARBA" id="ARBA00023154"/>
    </source>
</evidence>
<evidence type="ECO:0000256" key="1">
    <source>
        <dbReference type="ARBA" id="ARBA00006642"/>
    </source>
</evidence>
<dbReference type="Gene3D" id="3.30.360.10">
    <property type="entry name" value="Dihydrodipicolinate Reductase, domain 2"/>
    <property type="match status" value="2"/>
</dbReference>
<comment type="subcellular location">
    <subcellularLocation>
        <location evidence="12">Cytoplasm</location>
    </subcellularLocation>
</comment>
<dbReference type="PANTHER" id="PTHR20836">
    <property type="entry name" value="DIHYDRODIPICOLINATE REDUCTASE"/>
    <property type="match status" value="1"/>
</dbReference>
<dbReference type="EC" id="1.17.1.8" evidence="9 12"/>
<evidence type="ECO:0000259" key="13">
    <source>
        <dbReference type="Pfam" id="PF01113"/>
    </source>
</evidence>
<evidence type="ECO:0000259" key="14">
    <source>
        <dbReference type="Pfam" id="PF05173"/>
    </source>
</evidence>
<evidence type="ECO:0000256" key="3">
    <source>
        <dbReference type="ARBA" id="ARBA00022857"/>
    </source>
</evidence>
<keyword evidence="12" id="KW-0963">Cytoplasm</keyword>
<protein>
    <recommendedName>
        <fullName evidence="9 12">4-hydroxy-tetrahydrodipicolinate reductase</fullName>
        <shortName evidence="12">HTPA reductase</shortName>
        <ecNumber evidence="9 12">1.17.1.8</ecNumber>
    </recommendedName>
</protein>
<evidence type="ECO:0000313" key="15">
    <source>
        <dbReference type="EMBL" id="SHN56539.1"/>
    </source>
</evidence>
<feature type="binding site" evidence="12">
    <location>
        <position position="34"/>
    </location>
    <ligand>
        <name>NADP(+)</name>
        <dbReference type="ChEBI" id="CHEBI:58349"/>
    </ligand>
</feature>
<keyword evidence="5 12" id="KW-0560">Oxidoreductase</keyword>
<keyword evidence="7 12" id="KW-0457">Lysine biosynthesis</keyword>
<comment type="similarity">
    <text evidence="1 12">Belongs to the DapB family.</text>
</comment>
<dbReference type="PIRSF" id="PIRSF000161">
    <property type="entry name" value="DHPR"/>
    <property type="match status" value="1"/>
</dbReference>
<dbReference type="PANTHER" id="PTHR20836:SF0">
    <property type="entry name" value="4-HYDROXY-TETRAHYDRODIPICOLINATE REDUCTASE 1, CHLOROPLASTIC-RELATED"/>
    <property type="match status" value="1"/>
</dbReference>
<dbReference type="Proteomes" id="UP000184207">
    <property type="component" value="Unassembled WGS sequence"/>
</dbReference>
<keyword evidence="2 12" id="KW-0028">Amino-acid biosynthesis</keyword>
<feature type="domain" description="Dihydrodipicolinate reductase C-terminal" evidence="14">
    <location>
        <begin position="104"/>
        <end position="215"/>
    </location>
</feature>
<dbReference type="OrthoDB" id="9790352at2"/>
<dbReference type="STRING" id="1121883.SAMN02745226_00784"/>
<evidence type="ECO:0000256" key="2">
    <source>
        <dbReference type="ARBA" id="ARBA00022605"/>
    </source>
</evidence>
<dbReference type="RefSeq" id="WP_072758565.1">
    <property type="nucleotide sequence ID" value="NZ_FRDJ01000003.1"/>
</dbReference>